<keyword evidence="1" id="KW-0808">Transferase</keyword>
<dbReference type="SUPFAM" id="SSF55729">
    <property type="entry name" value="Acyl-CoA N-acyltransferases (Nat)"/>
    <property type="match status" value="1"/>
</dbReference>
<evidence type="ECO:0000313" key="5">
    <source>
        <dbReference type="Proteomes" id="UP000831963"/>
    </source>
</evidence>
<dbReference type="Pfam" id="PF00583">
    <property type="entry name" value="Acetyltransf_1"/>
    <property type="match status" value="1"/>
</dbReference>
<dbReference type="RefSeq" id="WP_247956584.1">
    <property type="nucleotide sequence ID" value="NZ_CP078077.1"/>
</dbReference>
<dbReference type="PANTHER" id="PTHR43877">
    <property type="entry name" value="AMINOALKYLPHOSPHONATE N-ACETYLTRANSFERASE-RELATED-RELATED"/>
    <property type="match status" value="1"/>
</dbReference>
<dbReference type="PROSITE" id="PS51186">
    <property type="entry name" value="GNAT"/>
    <property type="match status" value="1"/>
</dbReference>
<dbReference type="PANTHER" id="PTHR43877:SF5">
    <property type="entry name" value="BLL8307 PROTEIN"/>
    <property type="match status" value="1"/>
</dbReference>
<dbReference type="CDD" id="cd04301">
    <property type="entry name" value="NAT_SF"/>
    <property type="match status" value="1"/>
</dbReference>
<dbReference type="InterPro" id="IPR050832">
    <property type="entry name" value="Bact_Acetyltransf"/>
</dbReference>
<gene>
    <name evidence="4" type="ORF">KV396_01245</name>
</gene>
<dbReference type="Proteomes" id="UP000831963">
    <property type="component" value="Chromosome"/>
</dbReference>
<dbReference type="EMBL" id="CP078077">
    <property type="protein sequence ID" value="UPL13185.1"/>
    <property type="molecule type" value="Genomic_DNA"/>
</dbReference>
<dbReference type="InterPro" id="IPR016181">
    <property type="entry name" value="Acyl_CoA_acyltransferase"/>
</dbReference>
<sequence>MSILIDRVAGPTPGLAAFLLAHHDDMAGTAPPESQHALSLDRLLAPGVRLFVARDGDDLVATGALAPLAEGHEELKSMRTEPARRGQGLGRAMLDALLADARSRGTRRISLETGSAEFFRPAHALYARAGFVECAPFGSYLPDPHSTFMTVELGDEAQSGPSGAIMEG</sequence>
<name>A0ABY4IKA6_9MICO</name>
<dbReference type="InterPro" id="IPR000182">
    <property type="entry name" value="GNAT_dom"/>
</dbReference>
<evidence type="ECO:0000256" key="2">
    <source>
        <dbReference type="ARBA" id="ARBA00023315"/>
    </source>
</evidence>
<evidence type="ECO:0000259" key="3">
    <source>
        <dbReference type="PROSITE" id="PS51186"/>
    </source>
</evidence>
<accession>A0ABY4IKA6</accession>
<keyword evidence="5" id="KW-1185">Reference proteome</keyword>
<protein>
    <submittedName>
        <fullName evidence="4">GNAT family N-acetyltransferase</fullName>
    </submittedName>
</protein>
<keyword evidence="2" id="KW-0012">Acyltransferase</keyword>
<evidence type="ECO:0000256" key="1">
    <source>
        <dbReference type="ARBA" id="ARBA00022679"/>
    </source>
</evidence>
<feature type="domain" description="N-acetyltransferase" evidence="3">
    <location>
        <begin position="10"/>
        <end position="154"/>
    </location>
</feature>
<evidence type="ECO:0000313" key="4">
    <source>
        <dbReference type="EMBL" id="UPL13185.1"/>
    </source>
</evidence>
<reference evidence="4 5" key="1">
    <citation type="submission" date="2021-06" db="EMBL/GenBank/DDBJ databases">
        <title>Genome-based taxonomic framework of Microbacterium strains isolated from marine environment, the description of four new species and reclassification of four preexisting species.</title>
        <authorList>
            <person name="Lee S.D."/>
            <person name="Kim S.-M."/>
            <person name="Byeon Y.-S."/>
            <person name="Yang H.L."/>
            <person name="Kim I.S."/>
        </authorList>
    </citation>
    <scope>NUCLEOTIDE SEQUENCE [LARGE SCALE GENOMIC DNA]</scope>
    <source>
        <strain evidence="4 5">SSW1-36</strain>
    </source>
</reference>
<proteinExistence type="predicted"/>
<organism evidence="4 5">
    <name type="scientific">Microbacterium galbinum</name>
    <dbReference type="NCBI Taxonomy" id="2851646"/>
    <lineage>
        <taxon>Bacteria</taxon>
        <taxon>Bacillati</taxon>
        <taxon>Actinomycetota</taxon>
        <taxon>Actinomycetes</taxon>
        <taxon>Micrococcales</taxon>
        <taxon>Microbacteriaceae</taxon>
        <taxon>Microbacterium</taxon>
    </lineage>
</organism>
<dbReference type="Gene3D" id="3.40.630.30">
    <property type="match status" value="1"/>
</dbReference>